<evidence type="ECO:0000256" key="2">
    <source>
        <dbReference type="ARBA" id="ARBA00022803"/>
    </source>
</evidence>
<feature type="transmembrane region" description="Helical" evidence="3">
    <location>
        <begin position="289"/>
        <end position="307"/>
    </location>
</feature>
<evidence type="ECO:0000313" key="5">
    <source>
        <dbReference type="Proteomes" id="UP001162734"/>
    </source>
</evidence>
<accession>A0ABN6N7K4</accession>
<dbReference type="Gene3D" id="1.25.40.10">
    <property type="entry name" value="Tetratricopeptide repeat domain"/>
    <property type="match status" value="1"/>
</dbReference>
<feature type="transmembrane region" description="Helical" evidence="3">
    <location>
        <begin position="221"/>
        <end position="242"/>
    </location>
</feature>
<dbReference type="RefSeq" id="WP_248340633.1">
    <property type="nucleotide sequence ID" value="NZ_AP025592.1"/>
</dbReference>
<keyword evidence="2" id="KW-0802">TPR repeat</keyword>
<feature type="transmembrane region" description="Helical" evidence="3">
    <location>
        <begin position="349"/>
        <end position="368"/>
    </location>
</feature>
<dbReference type="PANTHER" id="PTHR44227">
    <property type="match status" value="1"/>
</dbReference>
<sequence>MTAGSPAQPEGRRPPRPGLLLFAVLALVFTSYSGVVRAPFVWDDHLLIESDPRIHAIRPAQWLLEPFWNKGAQLTETAYYRPGVIATFSLEWWLSRGRPWLFHLVNLTAHLATTALLFELVRRRSGPVPAALAAALFGLHPRLTECVAWVSGRTDVFAGFFALAALALHRPGPERGRARWLSAAALFSGLLFKEVALAGLVAVAAQGWARWRRQELAGRRALLDLVPGAVAVAAYVLLRLVATAGAVPVEQPAGINRLELALQATGRYVAMLADPLRPRLQIGAVGRTAPGYAALGALALAAGAALAIRAWRRPPRPELAGALAFAVASIAAVLQVVPLATANVAADRYLYLPVAGLALAAGIAAADLRASLRRPVLAAAACAGLAFAGGTLIRVEDWTDELRLWRTAVATADPGLPFPYVSLGNALYQRGRIEEAAEAYRAAAARASGRFQREALGNYASALADLGRLDEACAQQRQAMAIAPPRPIDHYNLSLFEARRLRFDEADLELRRALELLPGYEDALRGRRYVAEARALADALPPERPGEPTAVRARRAALWMRLGMPRRAGPYFTEVAAAPDAEPQDLLRAAAFLVDQGSVEDARRAVARLQAAGAPPKALARLDAALAARESGQYGSAGEAR</sequence>
<feature type="transmembrane region" description="Helical" evidence="3">
    <location>
        <begin position="375"/>
        <end position="393"/>
    </location>
</feature>
<dbReference type="InterPro" id="IPR011990">
    <property type="entry name" value="TPR-like_helical_dom_sf"/>
</dbReference>
<dbReference type="SUPFAM" id="SSF48452">
    <property type="entry name" value="TPR-like"/>
    <property type="match status" value="1"/>
</dbReference>
<keyword evidence="1" id="KW-0677">Repeat</keyword>
<protein>
    <recommendedName>
        <fullName evidence="6">Tetratricopeptide repeat protein</fullName>
    </recommendedName>
</protein>
<feature type="transmembrane region" description="Helical" evidence="3">
    <location>
        <begin position="319"/>
        <end position="337"/>
    </location>
</feature>
<dbReference type="Proteomes" id="UP001162734">
    <property type="component" value="Chromosome"/>
</dbReference>
<feature type="transmembrane region" description="Helical" evidence="3">
    <location>
        <begin position="146"/>
        <end position="168"/>
    </location>
</feature>
<dbReference type="PANTHER" id="PTHR44227:SF3">
    <property type="entry name" value="PROTEIN O-MANNOSYL-TRANSFERASE TMTC4"/>
    <property type="match status" value="1"/>
</dbReference>
<keyword evidence="3" id="KW-0472">Membrane</keyword>
<dbReference type="Pfam" id="PF13181">
    <property type="entry name" value="TPR_8"/>
    <property type="match status" value="2"/>
</dbReference>
<keyword evidence="3" id="KW-1133">Transmembrane helix</keyword>
<name>A0ABN6N7K4_9BACT</name>
<dbReference type="EMBL" id="AP025592">
    <property type="protein sequence ID" value="BDG09036.1"/>
    <property type="molecule type" value="Genomic_DNA"/>
</dbReference>
<evidence type="ECO:0000256" key="1">
    <source>
        <dbReference type="ARBA" id="ARBA00022737"/>
    </source>
</evidence>
<proteinExistence type="predicted"/>
<keyword evidence="5" id="KW-1185">Reference proteome</keyword>
<evidence type="ECO:0008006" key="6">
    <source>
        <dbReference type="Google" id="ProtNLM"/>
    </source>
</evidence>
<feature type="transmembrane region" description="Helical" evidence="3">
    <location>
        <begin position="180"/>
        <end position="209"/>
    </location>
</feature>
<keyword evidence="3" id="KW-0812">Transmembrane</keyword>
<reference evidence="5" key="1">
    <citation type="journal article" date="2022" name="Int. J. Syst. Evol. Microbiol.">
        <title>Anaeromyxobacter oryzae sp. nov., Anaeromyxobacter diazotrophicus sp. nov. and Anaeromyxobacter paludicola sp. nov., isolated from paddy soils.</title>
        <authorList>
            <person name="Itoh H."/>
            <person name="Xu Z."/>
            <person name="Mise K."/>
            <person name="Masuda Y."/>
            <person name="Ushijima N."/>
            <person name="Hayakawa C."/>
            <person name="Shiratori Y."/>
            <person name="Senoo K."/>
        </authorList>
    </citation>
    <scope>NUCLEOTIDE SEQUENCE [LARGE SCALE GENOMIC DNA]</scope>
    <source>
        <strain evidence="5">Red630</strain>
    </source>
</reference>
<dbReference type="InterPro" id="IPR019734">
    <property type="entry name" value="TPR_rpt"/>
</dbReference>
<organism evidence="4 5">
    <name type="scientific">Anaeromyxobacter paludicola</name>
    <dbReference type="NCBI Taxonomy" id="2918171"/>
    <lineage>
        <taxon>Bacteria</taxon>
        <taxon>Pseudomonadati</taxon>
        <taxon>Myxococcota</taxon>
        <taxon>Myxococcia</taxon>
        <taxon>Myxococcales</taxon>
        <taxon>Cystobacterineae</taxon>
        <taxon>Anaeromyxobacteraceae</taxon>
        <taxon>Anaeromyxobacter</taxon>
    </lineage>
</organism>
<dbReference type="InterPro" id="IPR052346">
    <property type="entry name" value="O-mannosyl-transferase_TMTC"/>
</dbReference>
<evidence type="ECO:0000256" key="3">
    <source>
        <dbReference type="SAM" id="Phobius"/>
    </source>
</evidence>
<gene>
    <name evidence="4" type="ORF">AMPC_21490</name>
</gene>
<feature type="transmembrane region" description="Helical" evidence="3">
    <location>
        <begin position="100"/>
        <end position="118"/>
    </location>
</feature>
<evidence type="ECO:0000313" key="4">
    <source>
        <dbReference type="EMBL" id="BDG09036.1"/>
    </source>
</evidence>